<dbReference type="Pfam" id="PF00501">
    <property type="entry name" value="AMP-binding"/>
    <property type="match status" value="1"/>
</dbReference>
<evidence type="ECO:0000256" key="10">
    <source>
        <dbReference type="ARBA" id="ARBA00036813"/>
    </source>
</evidence>
<dbReference type="GO" id="GO:0005783">
    <property type="term" value="C:endoplasmic reticulum"/>
    <property type="evidence" value="ECO:0007669"/>
    <property type="project" value="TreeGrafter"/>
</dbReference>
<dbReference type="EMBL" id="JACAGC010000028">
    <property type="protein sequence ID" value="KAF6273049.1"/>
    <property type="molecule type" value="Genomic_DNA"/>
</dbReference>
<reference evidence="13 14" key="1">
    <citation type="journal article" date="2020" name="Nature">
        <title>Six reference-quality genomes reveal evolution of bat adaptations.</title>
        <authorList>
            <person name="Jebb D."/>
            <person name="Huang Z."/>
            <person name="Pippel M."/>
            <person name="Hughes G.M."/>
            <person name="Lavrichenko K."/>
            <person name="Devanna P."/>
            <person name="Winkler S."/>
            <person name="Jermiin L.S."/>
            <person name="Skirmuntt E.C."/>
            <person name="Katzourakis A."/>
            <person name="Burkitt-Gray L."/>
            <person name="Ray D.A."/>
            <person name="Sullivan K.A.M."/>
            <person name="Roscito J.G."/>
            <person name="Kirilenko B.M."/>
            <person name="Davalos L.M."/>
            <person name="Corthals A.P."/>
            <person name="Power M.L."/>
            <person name="Jones G."/>
            <person name="Ransome R.D."/>
            <person name="Dechmann D.K.N."/>
            <person name="Locatelli A.G."/>
            <person name="Puechmaille S.J."/>
            <person name="Fedrigo O."/>
            <person name="Jarvis E.D."/>
            <person name="Hiller M."/>
            <person name="Vernes S.C."/>
            <person name="Myers E.W."/>
            <person name="Teeling E.C."/>
        </authorList>
    </citation>
    <scope>NUCLEOTIDE SEQUENCE [LARGE SCALE GENOMIC DNA]</scope>
    <source>
        <strain evidence="13">MRhiFer1</strain>
        <tissue evidence="13">Lung</tissue>
    </source>
</reference>
<evidence type="ECO:0000256" key="3">
    <source>
        <dbReference type="ARBA" id="ARBA00022553"/>
    </source>
</evidence>
<name>A0A7J7RA87_RHIFE</name>
<evidence type="ECO:0000313" key="14">
    <source>
        <dbReference type="Proteomes" id="UP000585614"/>
    </source>
</evidence>
<gene>
    <name evidence="13" type="ORF">mRhiFer1_000226</name>
</gene>
<dbReference type="Pfam" id="PF23562">
    <property type="entry name" value="AMP-binding_C_3"/>
    <property type="match status" value="1"/>
</dbReference>
<dbReference type="GO" id="GO:0004467">
    <property type="term" value="F:long-chain fatty acid-CoA ligase activity"/>
    <property type="evidence" value="ECO:0007669"/>
    <property type="project" value="UniProtKB-EC"/>
</dbReference>
<evidence type="ECO:0000256" key="2">
    <source>
        <dbReference type="ARBA" id="ARBA00022490"/>
    </source>
</evidence>
<dbReference type="PANTHER" id="PTHR43272:SF93">
    <property type="entry name" value="ACYL-COA SYNTHETASE BUBBLEGUM FAMILY MEMBER 1"/>
    <property type="match status" value="1"/>
</dbReference>
<keyword evidence="4" id="KW-0436">Ligase</keyword>
<keyword evidence="6" id="KW-0443">Lipid metabolism</keyword>
<dbReference type="InterPro" id="IPR042099">
    <property type="entry name" value="ANL_N_sf"/>
</dbReference>
<evidence type="ECO:0000256" key="7">
    <source>
        <dbReference type="ARBA" id="ARBA00022840"/>
    </source>
</evidence>
<evidence type="ECO:0000256" key="4">
    <source>
        <dbReference type="ARBA" id="ARBA00022598"/>
    </source>
</evidence>
<evidence type="ECO:0000256" key="1">
    <source>
        <dbReference type="ARBA" id="ARBA00004496"/>
    </source>
</evidence>
<proteinExistence type="inferred from homology"/>
<protein>
    <recommendedName>
        <fullName evidence="9">long-chain-fatty-acid--CoA ligase</fullName>
        <ecNumber evidence="9">6.2.1.3</ecNumber>
    </recommendedName>
</protein>
<keyword evidence="7" id="KW-0067">ATP-binding</keyword>
<keyword evidence="8" id="KW-0472">Membrane</keyword>
<dbReference type="GO" id="GO:0005524">
    <property type="term" value="F:ATP binding"/>
    <property type="evidence" value="ECO:0007669"/>
    <property type="project" value="UniProtKB-KW"/>
</dbReference>
<keyword evidence="2" id="KW-0963">Cytoplasm</keyword>
<comment type="catalytic activity">
    <reaction evidence="10">
        <text>a long-chain fatty acid + ATP + CoA = a long-chain fatty acyl-CoA + AMP + diphosphate</text>
        <dbReference type="Rhea" id="RHEA:15421"/>
        <dbReference type="ChEBI" id="CHEBI:30616"/>
        <dbReference type="ChEBI" id="CHEBI:33019"/>
        <dbReference type="ChEBI" id="CHEBI:57287"/>
        <dbReference type="ChEBI" id="CHEBI:57560"/>
        <dbReference type="ChEBI" id="CHEBI:83139"/>
        <dbReference type="ChEBI" id="CHEBI:456215"/>
        <dbReference type="EC" id="6.2.1.3"/>
    </reaction>
</comment>
<feature type="domain" description="AMP-dependent synthetase/ligase" evidence="12">
    <location>
        <begin position="2"/>
        <end position="76"/>
    </location>
</feature>
<comment type="similarity">
    <text evidence="11">Belongs to the ATP-dependent AMP-binding enzyme family. Bubblegum subfamily.</text>
</comment>
<comment type="subcellular location">
    <subcellularLocation>
        <location evidence="1">Cytoplasm</location>
    </subcellularLocation>
</comment>
<dbReference type="Gene3D" id="3.40.50.12780">
    <property type="entry name" value="N-terminal domain of ligase-like"/>
    <property type="match status" value="1"/>
</dbReference>
<dbReference type="Proteomes" id="UP000585614">
    <property type="component" value="Unassembled WGS sequence"/>
</dbReference>
<accession>A0A7J7RA87</accession>
<evidence type="ECO:0000256" key="6">
    <source>
        <dbReference type="ARBA" id="ARBA00022832"/>
    </source>
</evidence>
<evidence type="ECO:0000313" key="13">
    <source>
        <dbReference type="EMBL" id="KAF6273049.1"/>
    </source>
</evidence>
<sequence length="270" mass="30084">MTADTQHFFLSLNIRLYSGYGLSETSGPHFMSSPRNYRLYSSGKVVPGCRAKLVNQDAEGTGEVCLWGRTVFMGYLNMEEKTREAIDADGWLHTGDVGRLDADGFLYITGRLKELIITAGGENVPPVPIEEAVKTELPIVSCAMLIGDQRKFLSMLLTLKCTVDPDTSDPTDNLTEQAVEFCQRVGSKASTVSDIVGKKDQAVYQAIEEGIQRVNRNAAARPYHIQKWAILQRDFSISGGELGPTMKLKRLTVLEKYKDIIDSFYQEQKM</sequence>
<evidence type="ECO:0000256" key="5">
    <source>
        <dbReference type="ARBA" id="ARBA00022741"/>
    </source>
</evidence>
<dbReference type="EC" id="6.2.1.3" evidence="9"/>
<dbReference type="GO" id="GO:0016020">
    <property type="term" value="C:membrane"/>
    <property type="evidence" value="ECO:0007669"/>
    <property type="project" value="TreeGrafter"/>
</dbReference>
<evidence type="ECO:0000256" key="11">
    <source>
        <dbReference type="ARBA" id="ARBA00038034"/>
    </source>
</evidence>
<evidence type="ECO:0000256" key="9">
    <source>
        <dbReference type="ARBA" id="ARBA00026121"/>
    </source>
</evidence>
<keyword evidence="3" id="KW-0597">Phosphoprotein</keyword>
<evidence type="ECO:0000259" key="12">
    <source>
        <dbReference type="Pfam" id="PF00501"/>
    </source>
</evidence>
<dbReference type="InterPro" id="IPR000873">
    <property type="entry name" value="AMP-dep_synth/lig_dom"/>
</dbReference>
<keyword evidence="5" id="KW-0547">Nucleotide-binding</keyword>
<dbReference type="AlphaFoldDB" id="A0A7J7RA87"/>
<dbReference type="PANTHER" id="PTHR43272">
    <property type="entry name" value="LONG-CHAIN-FATTY-ACID--COA LIGASE"/>
    <property type="match status" value="1"/>
</dbReference>
<keyword evidence="6" id="KW-0276">Fatty acid metabolism</keyword>
<organism evidence="13 14">
    <name type="scientific">Rhinolophus ferrumequinum</name>
    <name type="common">Greater horseshoe bat</name>
    <dbReference type="NCBI Taxonomy" id="59479"/>
    <lineage>
        <taxon>Eukaryota</taxon>
        <taxon>Metazoa</taxon>
        <taxon>Chordata</taxon>
        <taxon>Craniata</taxon>
        <taxon>Vertebrata</taxon>
        <taxon>Euteleostomi</taxon>
        <taxon>Mammalia</taxon>
        <taxon>Eutheria</taxon>
        <taxon>Laurasiatheria</taxon>
        <taxon>Chiroptera</taxon>
        <taxon>Yinpterochiroptera</taxon>
        <taxon>Rhinolophoidea</taxon>
        <taxon>Rhinolophidae</taxon>
        <taxon>Rhinolophinae</taxon>
        <taxon>Rhinolophus</taxon>
    </lineage>
</organism>
<comment type="caution">
    <text evidence="13">The sequence shown here is derived from an EMBL/GenBank/DDBJ whole genome shotgun (WGS) entry which is preliminary data.</text>
</comment>
<evidence type="ECO:0000256" key="8">
    <source>
        <dbReference type="ARBA" id="ARBA00023136"/>
    </source>
</evidence>
<dbReference type="SUPFAM" id="SSF56801">
    <property type="entry name" value="Acetyl-CoA synthetase-like"/>
    <property type="match status" value="1"/>
</dbReference>